<feature type="region of interest" description="Disordered" evidence="2">
    <location>
        <begin position="750"/>
        <end position="773"/>
    </location>
</feature>
<gene>
    <name evidence="4" type="ORF">PMAYCL1PPCAC_11537</name>
</gene>
<keyword evidence="1" id="KW-0862">Zinc</keyword>
<evidence type="ECO:0000256" key="1">
    <source>
        <dbReference type="PROSITE-ProRule" id="PRU00042"/>
    </source>
</evidence>
<evidence type="ECO:0000259" key="3">
    <source>
        <dbReference type="PROSITE" id="PS50157"/>
    </source>
</evidence>
<dbReference type="PROSITE" id="PS00028">
    <property type="entry name" value="ZINC_FINGER_C2H2_1"/>
    <property type="match status" value="1"/>
</dbReference>
<dbReference type="GO" id="GO:0008270">
    <property type="term" value="F:zinc ion binding"/>
    <property type="evidence" value="ECO:0007669"/>
    <property type="project" value="UniProtKB-KW"/>
</dbReference>
<name>A0AAN5CF13_9BILA</name>
<accession>A0AAN5CF13</accession>
<dbReference type="AlphaFoldDB" id="A0AAN5CF13"/>
<organism evidence="4 5">
    <name type="scientific">Pristionchus mayeri</name>
    <dbReference type="NCBI Taxonomy" id="1317129"/>
    <lineage>
        <taxon>Eukaryota</taxon>
        <taxon>Metazoa</taxon>
        <taxon>Ecdysozoa</taxon>
        <taxon>Nematoda</taxon>
        <taxon>Chromadorea</taxon>
        <taxon>Rhabditida</taxon>
        <taxon>Rhabditina</taxon>
        <taxon>Diplogasteromorpha</taxon>
        <taxon>Diplogasteroidea</taxon>
        <taxon>Neodiplogasteridae</taxon>
        <taxon>Pristionchus</taxon>
    </lineage>
</organism>
<keyword evidence="1" id="KW-0479">Metal-binding</keyword>
<dbReference type="PANTHER" id="PTHR33845:SF1">
    <property type="entry name" value="C2H2-TYPE DOMAIN-CONTAINING PROTEIN"/>
    <property type="match status" value="1"/>
</dbReference>
<dbReference type="EMBL" id="BTRK01000003">
    <property type="protein sequence ID" value="GMR41342.1"/>
    <property type="molecule type" value="Genomic_DNA"/>
</dbReference>
<dbReference type="PROSITE" id="PS50157">
    <property type="entry name" value="ZINC_FINGER_C2H2_2"/>
    <property type="match status" value="1"/>
</dbReference>
<keyword evidence="1" id="KW-0863">Zinc-finger</keyword>
<proteinExistence type="predicted"/>
<comment type="caution">
    <text evidence="4">The sequence shown here is derived from an EMBL/GenBank/DDBJ whole genome shotgun (WGS) entry which is preliminary data.</text>
</comment>
<reference evidence="5" key="1">
    <citation type="submission" date="2022-10" db="EMBL/GenBank/DDBJ databases">
        <title>Genome assembly of Pristionchus species.</title>
        <authorList>
            <person name="Yoshida K."/>
            <person name="Sommer R.J."/>
        </authorList>
    </citation>
    <scope>NUCLEOTIDE SEQUENCE [LARGE SCALE GENOMIC DNA]</scope>
    <source>
        <strain evidence="5">RS5460</strain>
    </source>
</reference>
<feature type="domain" description="C2H2-type" evidence="3">
    <location>
        <begin position="594"/>
        <end position="618"/>
    </location>
</feature>
<keyword evidence="5" id="KW-1185">Reference proteome</keyword>
<dbReference type="PANTHER" id="PTHR33845">
    <property type="entry name" value="C2H2-TYPE DOMAIN-CONTAINING PROTEIN"/>
    <property type="match status" value="1"/>
</dbReference>
<evidence type="ECO:0000313" key="4">
    <source>
        <dbReference type="EMBL" id="GMR41342.1"/>
    </source>
</evidence>
<evidence type="ECO:0000313" key="5">
    <source>
        <dbReference type="Proteomes" id="UP001328107"/>
    </source>
</evidence>
<evidence type="ECO:0000256" key="2">
    <source>
        <dbReference type="SAM" id="MobiDB-lite"/>
    </source>
</evidence>
<sequence length="812" mass="93603">MSCNTSRVYLNDSGRMKMGIDLNSFKLEDRVLERYDIVKLAFFINFITSPHILIQLPFGEAKVQDSHGNIHYVTNAIRQTGLYETIAMYEAYMKENKMESLLLKRTTMYNILAYLPIKKAVSMQCVDMYQADATNAFIEISRMLDSLVEMAFLDKEDAAHLKRQFEETKLYLKGNYRLHVKKESLYSDHCLFWGLSDPDHSHFAVSDEEHTHKHQQRCPDCKAMDDVINNVKALLKKFSEKTGLSYDVQKKVDGYVHDFNLQSEKIYELKQHYARAVYASMEYERIIGSVEDDQATLLFDFAQKWEATQYRESQPDYYGKAGTSMHVIHVSAKISGRAVSHQLVHILPNAEQDSTTVVAIAEHALHQLHMMGIKKVHIRSDYHSSALVASMPSISTNTKVTVLSYSFSEKQAGKGLADRDIGKDKRKMRSERDKQHKVITADDMFEALNAPKQLRGTSIYLATVVEKKTSTTKIPKITRLSHFEYRGKESARVWQFHGIGEGKDIHHLNPTVAHLVITKQGGKLASAEVNKEDRKRIAAAVKNPFSDYDEPTFWNLPREKNPLEQEVNDKDDDIVRPNNPDPMSPAGAQHKSLFYCSECGASFIRHSNLISHLTTGNHKIRPIRVKLLDRVLGLFSRAIEETLAHIPFSPISEVLKAFKRSPEPELKKGWAIGFGRKTMRYPEGTKMFVKNRFEEYARRGAKLRAEEAERLMRADRQILPSEWMTKTQLKNYINTLKNQMPKLRVWRRSLDDDEEEDDEHHVEMEVPPQEEDLRYTEEDIYNSLDEKTLEKFFTHVKDPIRSPIPEGATEFD</sequence>
<protein>
    <recommendedName>
        <fullName evidence="3">C2H2-type domain-containing protein</fullName>
    </recommendedName>
</protein>
<dbReference type="InterPro" id="IPR013087">
    <property type="entry name" value="Znf_C2H2_type"/>
</dbReference>
<dbReference type="Proteomes" id="UP001328107">
    <property type="component" value="Unassembled WGS sequence"/>
</dbReference>